<feature type="DNA-binding region" description="OmpR/PhoB-type" evidence="5">
    <location>
        <begin position="9"/>
        <end position="109"/>
    </location>
</feature>
<dbReference type="InterPro" id="IPR016032">
    <property type="entry name" value="Sig_transdc_resp-reg_C-effctor"/>
</dbReference>
<dbReference type="SUPFAM" id="SSF46894">
    <property type="entry name" value="C-terminal effector domain of the bipartite response regulators"/>
    <property type="match status" value="1"/>
</dbReference>
<dbReference type="PRINTS" id="PR00364">
    <property type="entry name" value="DISEASERSIST"/>
</dbReference>
<dbReference type="SUPFAM" id="SSF48452">
    <property type="entry name" value="TPR-like"/>
    <property type="match status" value="2"/>
</dbReference>
<dbReference type="GO" id="GO:0043531">
    <property type="term" value="F:ADP binding"/>
    <property type="evidence" value="ECO:0007669"/>
    <property type="project" value="InterPro"/>
</dbReference>
<feature type="domain" description="OmpR/PhoB-type" evidence="6">
    <location>
        <begin position="9"/>
        <end position="109"/>
    </location>
</feature>
<evidence type="ECO:0000313" key="8">
    <source>
        <dbReference type="Proteomes" id="UP000218505"/>
    </source>
</evidence>
<dbReference type="Gene3D" id="3.40.50.300">
    <property type="entry name" value="P-loop containing nucleotide triphosphate hydrolases"/>
    <property type="match status" value="1"/>
</dbReference>
<keyword evidence="8" id="KW-1185">Reference proteome</keyword>
<keyword evidence="2" id="KW-0805">Transcription regulation</keyword>
<dbReference type="KEGG" id="apre:CNX65_30630"/>
<dbReference type="InterPro" id="IPR036388">
    <property type="entry name" value="WH-like_DNA-bd_sf"/>
</dbReference>
<dbReference type="InterPro" id="IPR005158">
    <property type="entry name" value="BTAD"/>
</dbReference>
<dbReference type="SMART" id="SM00862">
    <property type="entry name" value="Trans_reg_C"/>
    <property type="match status" value="1"/>
</dbReference>
<dbReference type="InterPro" id="IPR051677">
    <property type="entry name" value="AfsR-DnrI-RedD_regulator"/>
</dbReference>
<dbReference type="Pfam" id="PF00486">
    <property type="entry name" value="Trans_reg_C"/>
    <property type="match status" value="1"/>
</dbReference>
<dbReference type="InterPro" id="IPR001867">
    <property type="entry name" value="OmpR/PhoB-type_DNA-bd"/>
</dbReference>
<dbReference type="SUPFAM" id="SSF52540">
    <property type="entry name" value="P-loop containing nucleoside triphosphate hydrolases"/>
    <property type="match status" value="1"/>
</dbReference>
<dbReference type="GO" id="GO:0000160">
    <property type="term" value="P:phosphorelay signal transduction system"/>
    <property type="evidence" value="ECO:0007669"/>
    <property type="project" value="InterPro"/>
</dbReference>
<evidence type="ECO:0000256" key="5">
    <source>
        <dbReference type="PROSITE-ProRule" id="PRU01091"/>
    </source>
</evidence>
<organism evidence="7 8">
    <name type="scientific">Actinosynnema pretiosum</name>
    <dbReference type="NCBI Taxonomy" id="42197"/>
    <lineage>
        <taxon>Bacteria</taxon>
        <taxon>Bacillati</taxon>
        <taxon>Actinomycetota</taxon>
        <taxon>Actinomycetes</taxon>
        <taxon>Pseudonocardiales</taxon>
        <taxon>Pseudonocardiaceae</taxon>
        <taxon>Actinosynnema</taxon>
    </lineage>
</organism>
<keyword evidence="4" id="KW-0804">Transcription</keyword>
<dbReference type="EMBL" id="CP023445">
    <property type="protein sequence ID" value="ATE57111.1"/>
    <property type="molecule type" value="Genomic_DNA"/>
</dbReference>
<dbReference type="InterPro" id="IPR019734">
    <property type="entry name" value="TPR_rpt"/>
</dbReference>
<gene>
    <name evidence="7" type="ORF">CNX65_30630</name>
</gene>
<reference evidence="7" key="1">
    <citation type="submission" date="2017-09" db="EMBL/GenBank/DDBJ databases">
        <title>Complete Genome Sequence of ansamitocin-producing Bacterium Actinosynnema pretiosum X47.</title>
        <authorList>
            <person name="Cao G."/>
            <person name="Zong G."/>
            <person name="Zhong C."/>
            <person name="Fu J."/>
        </authorList>
    </citation>
    <scope>NUCLEOTIDE SEQUENCE [LARGE SCALE GENOMIC DNA]</scope>
    <source>
        <strain evidence="7">X47</strain>
    </source>
</reference>
<dbReference type="CDD" id="cd15831">
    <property type="entry name" value="BTAD"/>
    <property type="match status" value="1"/>
</dbReference>
<proteinExistence type="inferred from homology"/>
<dbReference type="Gene3D" id="1.10.10.10">
    <property type="entry name" value="Winged helix-like DNA-binding domain superfamily/Winged helix DNA-binding domain"/>
    <property type="match status" value="1"/>
</dbReference>
<evidence type="ECO:0000256" key="4">
    <source>
        <dbReference type="ARBA" id="ARBA00023163"/>
    </source>
</evidence>
<accession>A0A290ZDL3</accession>
<evidence type="ECO:0000256" key="3">
    <source>
        <dbReference type="ARBA" id="ARBA00023125"/>
    </source>
</evidence>
<name>A0A290ZDL3_9PSEU</name>
<protein>
    <submittedName>
        <fullName evidence="7">SARP family transcriptional regulator</fullName>
    </submittedName>
</protein>
<dbReference type="PANTHER" id="PTHR35807:SF1">
    <property type="entry name" value="TRANSCRIPTIONAL REGULATOR REDD"/>
    <property type="match status" value="1"/>
</dbReference>
<comment type="similarity">
    <text evidence="1">Belongs to the AfsR/DnrI/RedD regulatory family.</text>
</comment>
<dbReference type="GO" id="GO:0003677">
    <property type="term" value="F:DNA binding"/>
    <property type="evidence" value="ECO:0007669"/>
    <property type="project" value="UniProtKB-UniRule"/>
</dbReference>
<dbReference type="SMART" id="SM00382">
    <property type="entry name" value="AAA"/>
    <property type="match status" value="1"/>
</dbReference>
<dbReference type="InterPro" id="IPR027417">
    <property type="entry name" value="P-loop_NTPase"/>
</dbReference>
<keyword evidence="3 5" id="KW-0238">DNA-binding</keyword>
<evidence type="ECO:0000256" key="2">
    <source>
        <dbReference type="ARBA" id="ARBA00023015"/>
    </source>
</evidence>
<evidence type="ECO:0000259" key="6">
    <source>
        <dbReference type="PROSITE" id="PS51755"/>
    </source>
</evidence>
<dbReference type="SMART" id="SM00028">
    <property type="entry name" value="TPR"/>
    <property type="match status" value="5"/>
</dbReference>
<dbReference type="Proteomes" id="UP000218505">
    <property type="component" value="Chromosome"/>
</dbReference>
<dbReference type="InterPro" id="IPR003593">
    <property type="entry name" value="AAA+_ATPase"/>
</dbReference>
<dbReference type="InterPro" id="IPR011990">
    <property type="entry name" value="TPR-like_helical_dom_sf"/>
</dbReference>
<dbReference type="Pfam" id="PF13424">
    <property type="entry name" value="TPR_12"/>
    <property type="match status" value="2"/>
</dbReference>
<evidence type="ECO:0000256" key="1">
    <source>
        <dbReference type="ARBA" id="ARBA00005820"/>
    </source>
</evidence>
<dbReference type="GO" id="GO:0006355">
    <property type="term" value="P:regulation of DNA-templated transcription"/>
    <property type="evidence" value="ECO:0007669"/>
    <property type="project" value="InterPro"/>
</dbReference>
<sequence>MLVWETFRRTVTKPKGLQMRVNLLGPVELVSAGGDAVHLGAAKRRTVLAALALELNRVVSGDRLLSLVWDGSPPPQAKAALQGHIAQLRKVLGGGVALVTRSPGYLLTAERSAVDVFRFEDLVAGSRDADDERAAEELARALRLWRGPVLADVASEVLRESVSARLEELRTVAVQELATRLFRLDRAEEAVAALTGAVADHPLREPLVARLVLALHGAGRQAEALELFHRTREQLAEELGVDPGPELREAYQAVLDGGVVATRPVSAPQVSVPAQLPREHRGFVGRACELAALEADLGGQDSAIGLLVGPAGVGKTALALHWAHRVAADFPDGQLFVNLRGFDETEPLDPRTALVGFLRALGVDDSQIAVDLEEQAAQFRSLVAGRRVLVVLDNARSAEQVRPLLPGSARCMVLVTSRLLLDDLVVTEGATSLQVPQLEEGTAEDLLAAALGRHRIEQEPEAVAELVELCDRLPLALRIAGARLASRPRWTIQSLVDELRDEQGRLSGLSLEAGTGVHAALAVSYRELPEAAARLLRRLGLHPGTDLDSYTAAALMDIGVGSARTHLRTLAYANLLHESMPDRYSRHDLVRLFTHHLAATEPEEDNTEATHRLLDYYLHVADLARGHLSDHVQPFEPLSYQPASAPELRSHEAALGWFTLEEANLGLALDIAVGSGLRERTWQLALCLDAFHFRRGNRLDRLALCGIGLTAARALGDKHAEATFLLRLGSTLADLGRIEEAVAACGESAALAIGDRHLELAALANLGYCLMAAGRLAEAEKRIRETVEIAREVGDARSRASGLNNLANVLLARGEPELALGHAVEALGLFSGDSPTKAHTATLHTVGAVLQELGRPEEALESYRAGLALAEAIGDRYQEALCHRAIGDVLERLGMAEQAVPHWSEALRRYRDLRLTEGEELSGKVDGPGVG</sequence>
<evidence type="ECO:0000313" key="7">
    <source>
        <dbReference type="EMBL" id="ATE57111.1"/>
    </source>
</evidence>
<dbReference type="Pfam" id="PF03704">
    <property type="entry name" value="BTAD"/>
    <property type="match status" value="1"/>
</dbReference>
<dbReference type="SMART" id="SM01043">
    <property type="entry name" value="BTAD"/>
    <property type="match status" value="1"/>
</dbReference>
<dbReference type="AlphaFoldDB" id="A0A290ZDL3"/>
<dbReference type="PANTHER" id="PTHR35807">
    <property type="entry name" value="TRANSCRIPTIONAL REGULATOR REDD-RELATED"/>
    <property type="match status" value="1"/>
</dbReference>
<dbReference type="Gene3D" id="1.25.40.10">
    <property type="entry name" value="Tetratricopeptide repeat domain"/>
    <property type="match status" value="2"/>
</dbReference>
<dbReference type="PROSITE" id="PS51755">
    <property type="entry name" value="OMPR_PHOB"/>
    <property type="match status" value="1"/>
</dbReference>